<dbReference type="Pfam" id="PF04314">
    <property type="entry name" value="PCuAC"/>
    <property type="match status" value="1"/>
</dbReference>
<sequence length="205" mass="20859">MFSRRTVVSGALALLLPFGLAACGSSGTDGSTSASASPAAAGSSPAQTPAASPAAALTVTDPWVKAADKGMTSAFATLVNNTDTQLTVVSASSPAAARVELHEVVEKDGEMAMQQKEGGFVIPARGSHTLQPGGDHLMLMDLTGQVRPGDEVAFTLTLSDGSTVEFTAVAKDFAGGDEKYHGDESHGDRSDGDKGHGDETEADKH</sequence>
<evidence type="ECO:0000256" key="1">
    <source>
        <dbReference type="SAM" id="MobiDB-lite"/>
    </source>
</evidence>
<feature type="region of interest" description="Disordered" evidence="1">
    <location>
        <begin position="27"/>
        <end position="54"/>
    </location>
</feature>
<feature type="chain" id="PRO_5038576642" description="Copper(I)-binding protein" evidence="2">
    <location>
        <begin position="22"/>
        <end position="205"/>
    </location>
</feature>
<evidence type="ECO:0000313" key="3">
    <source>
        <dbReference type="EMBL" id="TQM77670.1"/>
    </source>
</evidence>
<feature type="region of interest" description="Disordered" evidence="1">
    <location>
        <begin position="174"/>
        <end position="205"/>
    </location>
</feature>
<protein>
    <recommendedName>
        <fullName evidence="5">Copper(I)-binding protein</fullName>
    </recommendedName>
</protein>
<dbReference type="Proteomes" id="UP000319213">
    <property type="component" value="Unassembled WGS sequence"/>
</dbReference>
<evidence type="ECO:0008006" key="5">
    <source>
        <dbReference type="Google" id="ProtNLM"/>
    </source>
</evidence>
<name>A0A543J4B0_9ACTN</name>
<comment type="caution">
    <text evidence="3">The sequence shown here is derived from an EMBL/GenBank/DDBJ whole genome shotgun (WGS) entry which is preliminary data.</text>
</comment>
<dbReference type="PROSITE" id="PS51257">
    <property type="entry name" value="PROKAR_LIPOPROTEIN"/>
    <property type="match status" value="1"/>
</dbReference>
<keyword evidence="2" id="KW-0732">Signal</keyword>
<gene>
    <name evidence="3" type="ORF">FHX40_4441</name>
</gene>
<dbReference type="SUPFAM" id="SSF110087">
    <property type="entry name" value="DR1885-like metal-binding protein"/>
    <property type="match status" value="1"/>
</dbReference>
<dbReference type="Gene3D" id="2.60.40.1890">
    <property type="entry name" value="PCu(A)C copper chaperone"/>
    <property type="match status" value="1"/>
</dbReference>
<dbReference type="PANTHER" id="PTHR36302:SF1">
    <property type="entry name" value="COPPER CHAPERONE PCU(A)C"/>
    <property type="match status" value="1"/>
</dbReference>
<dbReference type="OrthoDB" id="9796962at2"/>
<dbReference type="RefSeq" id="WP_142261365.1">
    <property type="nucleotide sequence ID" value="NZ_BMPV01000002.1"/>
</dbReference>
<dbReference type="PANTHER" id="PTHR36302">
    <property type="entry name" value="BLR7088 PROTEIN"/>
    <property type="match status" value="1"/>
</dbReference>
<dbReference type="InterPro" id="IPR058248">
    <property type="entry name" value="Lxx211020-like"/>
</dbReference>
<keyword evidence="4" id="KW-1185">Reference proteome</keyword>
<evidence type="ECO:0000313" key="4">
    <source>
        <dbReference type="Proteomes" id="UP000319213"/>
    </source>
</evidence>
<organism evidence="3 4">
    <name type="scientific">Thermopolyspora flexuosa</name>
    <dbReference type="NCBI Taxonomy" id="103836"/>
    <lineage>
        <taxon>Bacteria</taxon>
        <taxon>Bacillati</taxon>
        <taxon>Actinomycetota</taxon>
        <taxon>Actinomycetes</taxon>
        <taxon>Streptosporangiales</taxon>
        <taxon>Streptosporangiaceae</taxon>
        <taxon>Thermopolyspora</taxon>
    </lineage>
</organism>
<dbReference type="InterPro" id="IPR007410">
    <property type="entry name" value="LpqE-like"/>
</dbReference>
<proteinExistence type="predicted"/>
<dbReference type="EMBL" id="VFPQ01000001">
    <property type="protein sequence ID" value="TQM77670.1"/>
    <property type="molecule type" value="Genomic_DNA"/>
</dbReference>
<reference evidence="3 4" key="1">
    <citation type="submission" date="2019-06" db="EMBL/GenBank/DDBJ databases">
        <title>Sequencing the genomes of 1000 actinobacteria strains.</title>
        <authorList>
            <person name="Klenk H.-P."/>
        </authorList>
    </citation>
    <scope>NUCLEOTIDE SEQUENCE [LARGE SCALE GENOMIC DNA]</scope>
    <source>
        <strain evidence="3 4">DSM 43186</strain>
    </source>
</reference>
<evidence type="ECO:0000256" key="2">
    <source>
        <dbReference type="SAM" id="SignalP"/>
    </source>
</evidence>
<dbReference type="InterPro" id="IPR036182">
    <property type="entry name" value="PCuAC_sf"/>
</dbReference>
<accession>A0A543J4B0</accession>
<feature type="signal peptide" evidence="2">
    <location>
        <begin position="1"/>
        <end position="21"/>
    </location>
</feature>
<dbReference type="AlphaFoldDB" id="A0A543J4B0"/>